<feature type="transmembrane region" description="Helical" evidence="1">
    <location>
        <begin position="29"/>
        <end position="55"/>
    </location>
</feature>
<dbReference type="AlphaFoldDB" id="A0A1H3TG37"/>
<keyword evidence="1" id="KW-0472">Membrane</keyword>
<dbReference type="Proteomes" id="UP000183417">
    <property type="component" value="Unassembled WGS sequence"/>
</dbReference>
<keyword evidence="1" id="KW-0812">Transmembrane</keyword>
<gene>
    <name evidence="2" type="ORF">SAMN05421547_12826</name>
</gene>
<dbReference type="EMBL" id="FNPE01000028">
    <property type="protein sequence ID" value="SDZ48927.1"/>
    <property type="molecule type" value="Genomic_DNA"/>
</dbReference>
<sequence length="286" mass="30219">MNFAHSRCGRGFERGPGARACRMRMPSQAGLSLVEILVALAIGLFLVLIATTIYMQGLSSFGFRVGQSENLGNSRLALAVLDSEFSKAGYRRDPSQAMFDAFPADSSPHPNGCQFAQGQALYAADAQTICLRFQPRDAAETDCAGTPANLGAAGPYDAPAPATGMFAEKYTVESGVLVCRAAQEVVPLADGVRAVHFEFGIDRQTAPGAIRRVDAFTATLPGTQEAIRSLRLALLLESSGKVTQGMTSTVCERWAQLGGVPARCDANAGSLLQLATGTLTLRNLMP</sequence>
<evidence type="ECO:0000256" key="1">
    <source>
        <dbReference type="SAM" id="Phobius"/>
    </source>
</evidence>
<dbReference type="InterPro" id="IPR012902">
    <property type="entry name" value="N_methyl_site"/>
</dbReference>
<proteinExistence type="predicted"/>
<dbReference type="Pfam" id="PF07963">
    <property type="entry name" value="N_methyl"/>
    <property type="match status" value="1"/>
</dbReference>
<evidence type="ECO:0000313" key="3">
    <source>
        <dbReference type="Proteomes" id="UP000183417"/>
    </source>
</evidence>
<keyword evidence="1" id="KW-1133">Transmembrane helix</keyword>
<accession>A0A1H3TG37</accession>
<dbReference type="PROSITE" id="PS00409">
    <property type="entry name" value="PROKAR_NTER_METHYL"/>
    <property type="match status" value="1"/>
</dbReference>
<name>A0A1H3TG37_9BURK</name>
<protein>
    <submittedName>
        <fullName evidence="2">Type IV pilus assembly protein PilW</fullName>
    </submittedName>
</protein>
<reference evidence="2 3" key="1">
    <citation type="submission" date="2016-10" db="EMBL/GenBank/DDBJ databases">
        <authorList>
            <person name="de Groot N.N."/>
        </authorList>
    </citation>
    <scope>NUCLEOTIDE SEQUENCE [LARGE SCALE GENOMIC DNA]</scope>
    <source>
        <strain evidence="2 3">LMG 24775</strain>
    </source>
</reference>
<evidence type="ECO:0000313" key="2">
    <source>
        <dbReference type="EMBL" id="SDZ48927.1"/>
    </source>
</evidence>
<organism evidence="2 3">
    <name type="scientific">Delftia lacustris</name>
    <dbReference type="NCBI Taxonomy" id="558537"/>
    <lineage>
        <taxon>Bacteria</taxon>
        <taxon>Pseudomonadati</taxon>
        <taxon>Pseudomonadota</taxon>
        <taxon>Betaproteobacteria</taxon>
        <taxon>Burkholderiales</taxon>
        <taxon>Comamonadaceae</taxon>
        <taxon>Delftia</taxon>
    </lineage>
</organism>